<feature type="domain" description="Disease resistance R13L4/SHOC-2-like LRR" evidence="4">
    <location>
        <begin position="545"/>
        <end position="776"/>
    </location>
</feature>
<feature type="region of interest" description="Disordered" evidence="3">
    <location>
        <begin position="370"/>
        <end position="395"/>
    </location>
</feature>
<accession>A0AAD7QZA1</accession>
<dbReference type="InterPro" id="IPR001611">
    <property type="entry name" value="Leu-rich_rpt"/>
</dbReference>
<feature type="compositionally biased region" description="Polar residues" evidence="3">
    <location>
        <begin position="182"/>
        <end position="201"/>
    </location>
</feature>
<feature type="compositionally biased region" description="Polar residues" evidence="3">
    <location>
        <begin position="208"/>
        <end position="219"/>
    </location>
</feature>
<dbReference type="Pfam" id="PF23598">
    <property type="entry name" value="LRR_14"/>
    <property type="match status" value="1"/>
</dbReference>
<dbReference type="InterPro" id="IPR055414">
    <property type="entry name" value="LRR_R13L4/SHOC2-like"/>
</dbReference>
<evidence type="ECO:0000256" key="3">
    <source>
        <dbReference type="SAM" id="MobiDB-lite"/>
    </source>
</evidence>
<gene>
    <name evidence="5" type="ORF">POJ06DRAFT_13501</name>
</gene>
<name>A0AAD7QZA1_9ASCO</name>
<dbReference type="Proteomes" id="UP001217417">
    <property type="component" value="Unassembled WGS sequence"/>
</dbReference>
<evidence type="ECO:0000313" key="6">
    <source>
        <dbReference type="Proteomes" id="UP001217417"/>
    </source>
</evidence>
<dbReference type="Pfam" id="PF13516">
    <property type="entry name" value="LRR_6"/>
    <property type="match status" value="1"/>
</dbReference>
<dbReference type="EMBL" id="JARPMG010000001">
    <property type="protein sequence ID" value="KAJ8104130.1"/>
    <property type="molecule type" value="Genomic_DNA"/>
</dbReference>
<evidence type="ECO:0000313" key="5">
    <source>
        <dbReference type="EMBL" id="KAJ8104130.1"/>
    </source>
</evidence>
<dbReference type="PANTHER" id="PTHR45617">
    <property type="entry name" value="LEUCINE RICH REPEAT FAMILY PROTEIN"/>
    <property type="match status" value="1"/>
</dbReference>
<feature type="region of interest" description="Disordered" evidence="3">
    <location>
        <begin position="138"/>
        <end position="221"/>
    </location>
</feature>
<dbReference type="SUPFAM" id="SSF52058">
    <property type="entry name" value="L domain-like"/>
    <property type="match status" value="2"/>
</dbReference>
<feature type="compositionally biased region" description="Polar residues" evidence="3">
    <location>
        <begin position="377"/>
        <end position="394"/>
    </location>
</feature>
<feature type="compositionally biased region" description="Basic and acidic residues" evidence="3">
    <location>
        <begin position="46"/>
        <end position="58"/>
    </location>
</feature>
<dbReference type="GeneID" id="80879605"/>
<feature type="compositionally biased region" description="Polar residues" evidence="3">
    <location>
        <begin position="318"/>
        <end position="331"/>
    </location>
</feature>
<dbReference type="Pfam" id="PF13855">
    <property type="entry name" value="LRR_8"/>
    <property type="match status" value="1"/>
</dbReference>
<feature type="region of interest" description="Disordered" evidence="3">
    <location>
        <begin position="301"/>
        <end position="331"/>
    </location>
</feature>
<feature type="region of interest" description="Disordered" evidence="3">
    <location>
        <begin position="1"/>
        <end position="25"/>
    </location>
</feature>
<protein>
    <recommendedName>
        <fullName evidence="4">Disease resistance R13L4/SHOC-2-like LRR domain-containing protein</fullName>
    </recommendedName>
</protein>
<sequence>MSPGTPPDAVQRSHSRLPISTANKTRIRPVCDSNILSSSRASSFAERLDSQRKNRLGEPRSLTGSSTTLNLRLESVRDRNHRRSISLSDAFTSLERSTPIPSYTHVQAARRPAIPIRSGSSMSQQCSRMEQERPQVLIPCSENRTGAAAADQRISRGPMTRSKAINEKHSSEASSIFRRYGTPSSTIDLQPSPLRTQSSQFKRPIQHATKSTSSSTPACTTRMPIRPLSMVETPSTYASISTKPATGTYSNFRRPISSMSIASSSPTTVKRRTASSATTTATIMPPQTARGAIIRQVDPLKKDDGSVQTAKTKRLVSGATSSRPRVDQTPSRVVRPLAATIGASPPRKITRSIAASGRVTENLTVGSKETVPPVQSFPKSRMSSEQVKSTSSHSAIEIASPPARRIAHAKARLLSQKERRQTVSQHGQTAADKPTICDIRDSSQKAIDSFDLKGENDVSWEVLKRIQEALSTGKLELSHLELPDIPDELYQFFENGQENCVIHFKHEGTTTLNSFAATDNSIEKLDVRFAEVFSHLVSVDLRHNGLRKLPPSMSRLHSLKVLNLGANKLTNESLSVLFTISSLVDLDLQSNRLDGELPSSLCNLSSLEALNVSVNEFSSIAPTAFRGLCNLKRLNIKSNKLRTFPFCSIENVPIIEINLSYNRISGSLISIDRLSRFSELRVLKVNHNQIKVVSDFAIILPSLEILDLNSNMVSSLGMLLICTPSLAQLHIARNMMPDLPEGITELPNLKILDISYNLFLNLDPRLGLIDSLESLRWDGNRVGERSLAAMDTKDVKTRLRARYEKEISAKERQDEHGISDDLLEIAVQKRLTRSKLKVKALDLSGREYSDFPDRLVEQYMPAKYCRYGSDAFTDLHLQRNKFSTIPNAIMSFAFADTLQRIDISHNNLGDEAFMSPVSLSSLLELNLSCNSINSLIMFVANFQLRSLQKLDMSFNKIHDIPLNLVKAFSTLEELNLHENKISEIDADAFNGLEKIDLSNNSIGYLPPELGKIKTIVELKVQGNTFKTPRWQIVQKGTDALMHWLRLRLPEDNDGPEDHEM</sequence>
<dbReference type="SMART" id="SM00369">
    <property type="entry name" value="LRR_TYP"/>
    <property type="match status" value="9"/>
</dbReference>
<dbReference type="RefSeq" id="XP_056047580.1">
    <property type="nucleotide sequence ID" value="XM_056184439.1"/>
</dbReference>
<evidence type="ECO:0000256" key="1">
    <source>
        <dbReference type="ARBA" id="ARBA00022614"/>
    </source>
</evidence>
<dbReference type="AlphaFoldDB" id="A0AAD7QZA1"/>
<evidence type="ECO:0000259" key="4">
    <source>
        <dbReference type="Pfam" id="PF23598"/>
    </source>
</evidence>
<dbReference type="PANTHER" id="PTHR45617:SF169">
    <property type="entry name" value="LRRCT DOMAIN-CONTAINING PROTEIN"/>
    <property type="match status" value="1"/>
</dbReference>
<dbReference type="InterPro" id="IPR003591">
    <property type="entry name" value="Leu-rich_rpt_typical-subtyp"/>
</dbReference>
<evidence type="ECO:0000256" key="2">
    <source>
        <dbReference type="ARBA" id="ARBA00022737"/>
    </source>
</evidence>
<comment type="caution">
    <text evidence="5">The sequence shown here is derived from an EMBL/GenBank/DDBJ whole genome shotgun (WGS) entry which is preliminary data.</text>
</comment>
<feature type="region of interest" description="Disordered" evidence="3">
    <location>
        <begin position="41"/>
        <end position="68"/>
    </location>
</feature>
<keyword evidence="2" id="KW-0677">Repeat</keyword>
<keyword evidence="1" id="KW-0433">Leucine-rich repeat</keyword>
<dbReference type="Gene3D" id="3.80.10.10">
    <property type="entry name" value="Ribonuclease Inhibitor"/>
    <property type="match status" value="3"/>
</dbReference>
<proteinExistence type="predicted"/>
<reference evidence="5" key="1">
    <citation type="submission" date="2023-03" db="EMBL/GenBank/DDBJ databases">
        <title>Near-Complete genome sequence of Lipomyces tetrasporous NRRL Y-64009, an oleaginous yeast capable of growing on lignocellulosic hydrolysates.</title>
        <authorList>
            <consortium name="Lawrence Berkeley National Laboratory"/>
            <person name="Jagtap S.S."/>
            <person name="Liu J.-J."/>
            <person name="Walukiewicz H.E."/>
            <person name="Pangilinan J."/>
            <person name="Lipzen A."/>
            <person name="Ahrendt S."/>
            <person name="Koriabine M."/>
            <person name="Cobaugh K."/>
            <person name="Salamov A."/>
            <person name="Yoshinaga Y."/>
            <person name="Ng V."/>
            <person name="Daum C."/>
            <person name="Grigoriev I.V."/>
            <person name="Slininger P.J."/>
            <person name="Dien B.S."/>
            <person name="Jin Y.-S."/>
            <person name="Rao C.V."/>
        </authorList>
    </citation>
    <scope>NUCLEOTIDE SEQUENCE</scope>
    <source>
        <strain evidence="5">NRRL Y-64009</strain>
    </source>
</reference>
<dbReference type="PROSITE" id="PS51450">
    <property type="entry name" value="LRR"/>
    <property type="match status" value="3"/>
</dbReference>
<keyword evidence="6" id="KW-1185">Reference proteome</keyword>
<organism evidence="5 6">
    <name type="scientific">Lipomyces tetrasporus</name>
    <dbReference type="NCBI Taxonomy" id="54092"/>
    <lineage>
        <taxon>Eukaryota</taxon>
        <taxon>Fungi</taxon>
        <taxon>Dikarya</taxon>
        <taxon>Ascomycota</taxon>
        <taxon>Saccharomycotina</taxon>
        <taxon>Lipomycetes</taxon>
        <taxon>Lipomycetales</taxon>
        <taxon>Lipomycetaceae</taxon>
        <taxon>Lipomyces</taxon>
    </lineage>
</organism>
<dbReference type="InterPro" id="IPR032675">
    <property type="entry name" value="LRR_dom_sf"/>
</dbReference>